<name>A0ABV8JD56_9ACTN</name>
<dbReference type="EMBL" id="JBHSBL010000028">
    <property type="protein sequence ID" value="MFC4071640.1"/>
    <property type="molecule type" value="Genomic_DNA"/>
</dbReference>
<dbReference type="PANTHER" id="PTHR47691">
    <property type="entry name" value="REGULATOR-RELATED"/>
    <property type="match status" value="1"/>
</dbReference>
<feature type="domain" description="HTH cro/C1-type" evidence="1">
    <location>
        <begin position="10"/>
        <end position="65"/>
    </location>
</feature>
<evidence type="ECO:0000313" key="2">
    <source>
        <dbReference type="EMBL" id="MFC4071640.1"/>
    </source>
</evidence>
<protein>
    <submittedName>
        <fullName evidence="2">Helix-turn-helix domain-containing protein</fullName>
    </submittedName>
</protein>
<dbReference type="CDD" id="cd00093">
    <property type="entry name" value="HTH_XRE"/>
    <property type="match status" value="1"/>
</dbReference>
<dbReference type="SMART" id="SM00530">
    <property type="entry name" value="HTH_XRE"/>
    <property type="match status" value="1"/>
</dbReference>
<comment type="caution">
    <text evidence="2">The sequence shown here is derived from an EMBL/GenBank/DDBJ whole genome shotgun (WGS) entry which is preliminary data.</text>
</comment>
<sequence length="339" mass="35211">MTTALYATLLRDHRRKARMTQHELAVKSGVSVRAISDMERGVSAVPQRRTVDALADALGLAAADRSALARAALAARDVPSGVCALPRDLPDFTGRRAELALLTDSCRPGSVTVVHGPPGVGKTALAVHAAGRIAGRACFVDCRGSTPEPAGPDEVAERVARVGAPCDLLILDDVADPAGLPEPAGRAVVITGRRPLPGAGTVLRLRPFTAGESVDLLTAITGHPESPHAREVAGLCGHLPLALRVAGNRLAARPGSTMAALAGRLADPERRLALLSAGDLSVWRRYASAYAGLSPDVRRAVHLLASPGMETLAELGFVSELAHLFARSLASDPGEFPTP</sequence>
<dbReference type="SUPFAM" id="SSF47413">
    <property type="entry name" value="lambda repressor-like DNA-binding domains"/>
    <property type="match status" value="1"/>
</dbReference>
<reference evidence="3" key="1">
    <citation type="journal article" date="2019" name="Int. J. Syst. Evol. Microbiol.">
        <title>The Global Catalogue of Microorganisms (GCM) 10K type strain sequencing project: providing services to taxonomists for standard genome sequencing and annotation.</title>
        <authorList>
            <consortium name="The Broad Institute Genomics Platform"/>
            <consortium name="The Broad Institute Genome Sequencing Center for Infectious Disease"/>
            <person name="Wu L."/>
            <person name="Ma J."/>
        </authorList>
    </citation>
    <scope>NUCLEOTIDE SEQUENCE [LARGE SCALE GENOMIC DNA]</scope>
    <source>
        <strain evidence="3">TBRC 5832</strain>
    </source>
</reference>
<dbReference type="InterPro" id="IPR027417">
    <property type="entry name" value="P-loop_NTPase"/>
</dbReference>
<dbReference type="PANTHER" id="PTHR47691:SF3">
    <property type="entry name" value="HTH-TYPE TRANSCRIPTIONAL REGULATOR RV0890C-RELATED"/>
    <property type="match status" value="1"/>
</dbReference>
<dbReference type="InterPro" id="IPR003593">
    <property type="entry name" value="AAA+_ATPase"/>
</dbReference>
<dbReference type="PRINTS" id="PR00364">
    <property type="entry name" value="DISEASERSIST"/>
</dbReference>
<dbReference type="InterPro" id="IPR010982">
    <property type="entry name" value="Lambda_DNA-bd_dom_sf"/>
</dbReference>
<dbReference type="Pfam" id="PF13560">
    <property type="entry name" value="HTH_31"/>
    <property type="match status" value="1"/>
</dbReference>
<gene>
    <name evidence="2" type="ORF">ACFO0C_42450</name>
</gene>
<accession>A0ABV8JD56</accession>
<dbReference type="SUPFAM" id="SSF52540">
    <property type="entry name" value="P-loop containing nucleoside triphosphate hydrolases"/>
    <property type="match status" value="1"/>
</dbReference>
<organism evidence="2 3">
    <name type="scientific">Actinoplanes subglobosus</name>
    <dbReference type="NCBI Taxonomy" id="1547892"/>
    <lineage>
        <taxon>Bacteria</taxon>
        <taxon>Bacillati</taxon>
        <taxon>Actinomycetota</taxon>
        <taxon>Actinomycetes</taxon>
        <taxon>Micromonosporales</taxon>
        <taxon>Micromonosporaceae</taxon>
        <taxon>Actinoplanes</taxon>
    </lineage>
</organism>
<keyword evidence="3" id="KW-1185">Reference proteome</keyword>
<dbReference type="PROSITE" id="PS50943">
    <property type="entry name" value="HTH_CROC1"/>
    <property type="match status" value="1"/>
</dbReference>
<dbReference type="InterPro" id="IPR001387">
    <property type="entry name" value="Cro/C1-type_HTH"/>
</dbReference>
<dbReference type="Proteomes" id="UP001595867">
    <property type="component" value="Unassembled WGS sequence"/>
</dbReference>
<dbReference type="RefSeq" id="WP_378072510.1">
    <property type="nucleotide sequence ID" value="NZ_JBHSBL010000028.1"/>
</dbReference>
<dbReference type="Gene3D" id="1.10.260.40">
    <property type="entry name" value="lambda repressor-like DNA-binding domains"/>
    <property type="match status" value="1"/>
</dbReference>
<evidence type="ECO:0000259" key="1">
    <source>
        <dbReference type="PROSITE" id="PS50943"/>
    </source>
</evidence>
<dbReference type="SMART" id="SM00382">
    <property type="entry name" value="AAA"/>
    <property type="match status" value="1"/>
</dbReference>
<dbReference type="Gene3D" id="3.40.50.300">
    <property type="entry name" value="P-loop containing nucleotide triphosphate hydrolases"/>
    <property type="match status" value="1"/>
</dbReference>
<evidence type="ECO:0000313" key="3">
    <source>
        <dbReference type="Proteomes" id="UP001595867"/>
    </source>
</evidence>
<proteinExistence type="predicted"/>